<name>E5ATJ7_MYCRK</name>
<accession>E5ATJ7</accession>
<geneLocation type="plasmid" evidence="1 2">
    <name>pBRH01</name>
</geneLocation>
<reference evidence="1 2" key="1">
    <citation type="journal article" date="2011" name="J. Bacteriol.">
        <title>Complete genome sequence of Burkholderia rhizoxinica, an endosymbiont of Rhizopus microsporus.</title>
        <authorList>
            <person name="Lackner G."/>
            <person name="Moebius N."/>
            <person name="Partida-Martinez L."/>
            <person name="Hertweck C."/>
        </authorList>
    </citation>
    <scope>NUCLEOTIDE SEQUENCE [LARGE SCALE GENOMIC DNA]</scope>
    <source>
        <strain evidence="2">DSM 19002 / CIP 109453 / HKI 454</strain>
        <plasmid evidence="1 2">pBRH01</plasmid>
    </source>
</reference>
<sequence>MQARRQPVPVLVLVSVSVPMPSDGTPVFRYQYSESIKGTPLHQYTYTRSRTTLAWHCPIKVRATLVPLLYLVCIAIAALACAEMAPDDGPAYGAELEGFG</sequence>
<dbReference type="AlphaFoldDB" id="E5ATJ7"/>
<dbReference type="EMBL" id="FR687360">
    <property type="protein sequence ID" value="CBW76421.1"/>
    <property type="molecule type" value="Genomic_DNA"/>
</dbReference>
<gene>
    <name evidence="1" type="ordered locus">RBRH_03471</name>
</gene>
<evidence type="ECO:0000313" key="1">
    <source>
        <dbReference type="EMBL" id="CBW76421.1"/>
    </source>
</evidence>
<dbReference type="Proteomes" id="UP000007437">
    <property type="component" value="Plasmid pBRH01"/>
</dbReference>
<keyword evidence="1" id="KW-0614">Plasmid</keyword>
<proteinExistence type="predicted"/>
<dbReference type="HOGENOM" id="CLU_2300543_0_0_4"/>
<protein>
    <submittedName>
        <fullName evidence="1">Uncharacterized protein</fullName>
    </submittedName>
</protein>
<organism evidence="1 2">
    <name type="scientific">Mycetohabitans rhizoxinica (strain DSM 19002 / CIP 109453 / HKI 454)</name>
    <name type="common">Paraburkholderia rhizoxinica</name>
    <dbReference type="NCBI Taxonomy" id="882378"/>
    <lineage>
        <taxon>Bacteria</taxon>
        <taxon>Pseudomonadati</taxon>
        <taxon>Pseudomonadota</taxon>
        <taxon>Betaproteobacteria</taxon>
        <taxon>Burkholderiales</taxon>
        <taxon>Burkholderiaceae</taxon>
        <taxon>Mycetohabitans</taxon>
    </lineage>
</organism>
<dbReference type="KEGG" id="brh:RBRH_03471"/>
<evidence type="ECO:0000313" key="2">
    <source>
        <dbReference type="Proteomes" id="UP000007437"/>
    </source>
</evidence>